<dbReference type="GO" id="GO:0005737">
    <property type="term" value="C:cytoplasm"/>
    <property type="evidence" value="ECO:0007669"/>
    <property type="project" value="TreeGrafter"/>
</dbReference>
<dbReference type="EMBL" id="SNVV01000001">
    <property type="protein sequence ID" value="TDN56666.1"/>
    <property type="molecule type" value="Genomic_DNA"/>
</dbReference>
<dbReference type="CDD" id="cd10747">
    <property type="entry name" value="DnaJ_C"/>
    <property type="match status" value="1"/>
</dbReference>
<evidence type="ECO:0000256" key="1">
    <source>
        <dbReference type="ARBA" id="ARBA00022705"/>
    </source>
</evidence>
<accession>A0A4R6EEJ0</accession>
<dbReference type="CDD" id="cd06257">
    <property type="entry name" value="DnaJ"/>
    <property type="match status" value="1"/>
</dbReference>
<dbReference type="SMART" id="SM00271">
    <property type="entry name" value="DnaJ"/>
    <property type="match status" value="1"/>
</dbReference>
<evidence type="ECO:0000313" key="12">
    <source>
        <dbReference type="EMBL" id="TDN56666.1"/>
    </source>
</evidence>
<dbReference type="Gene3D" id="1.10.287.110">
    <property type="entry name" value="DnaJ domain"/>
    <property type="match status" value="1"/>
</dbReference>
<feature type="domain" description="J" evidence="10">
    <location>
        <begin position="15"/>
        <end position="71"/>
    </location>
</feature>
<dbReference type="Pfam" id="PF01556">
    <property type="entry name" value="DnaJ_C"/>
    <property type="match status" value="1"/>
</dbReference>
<dbReference type="Pfam" id="PF00226">
    <property type="entry name" value="DnaJ"/>
    <property type="match status" value="1"/>
</dbReference>
<dbReference type="AlphaFoldDB" id="A0A4R6EEJ0"/>
<feature type="region of interest" description="Disordered" evidence="9">
    <location>
        <begin position="188"/>
        <end position="211"/>
    </location>
</feature>
<dbReference type="InterPro" id="IPR001623">
    <property type="entry name" value="DnaJ_domain"/>
</dbReference>
<evidence type="ECO:0000256" key="6">
    <source>
        <dbReference type="ARBA" id="ARBA00023016"/>
    </source>
</evidence>
<dbReference type="Proteomes" id="UP000295129">
    <property type="component" value="Unassembled WGS sequence"/>
</dbReference>
<dbReference type="SUPFAM" id="SSF46565">
    <property type="entry name" value="Chaperone J-domain"/>
    <property type="match status" value="1"/>
</dbReference>
<evidence type="ECO:0000256" key="9">
    <source>
        <dbReference type="SAM" id="MobiDB-lite"/>
    </source>
</evidence>
<dbReference type="PANTHER" id="PTHR43096:SF52">
    <property type="entry name" value="DNAJ HOMOLOG 1, MITOCHONDRIAL-RELATED"/>
    <property type="match status" value="1"/>
</dbReference>
<evidence type="ECO:0000259" key="10">
    <source>
        <dbReference type="PROSITE" id="PS50076"/>
    </source>
</evidence>
<dbReference type="Gene3D" id="2.60.260.20">
    <property type="entry name" value="Urease metallochaperone UreE, N-terminal domain"/>
    <property type="match status" value="2"/>
</dbReference>
<feature type="zinc finger region" description="CR-type" evidence="8">
    <location>
        <begin position="106"/>
        <end position="180"/>
    </location>
</feature>
<reference evidence="12 13" key="1">
    <citation type="submission" date="2019-03" db="EMBL/GenBank/DDBJ databases">
        <title>Genomic Encyclopedia of Type Strains, Phase IV (KMG-IV): sequencing the most valuable type-strain genomes for metagenomic binning, comparative biology and taxonomic classification.</title>
        <authorList>
            <person name="Goeker M."/>
        </authorList>
    </citation>
    <scope>NUCLEOTIDE SEQUENCE [LARGE SCALE GENOMIC DNA]</scope>
    <source>
        <strain evidence="12 13">DSM 12121</strain>
    </source>
</reference>
<dbReference type="PROSITE" id="PS51188">
    <property type="entry name" value="ZF_CR"/>
    <property type="match status" value="1"/>
</dbReference>
<dbReference type="InterPro" id="IPR036869">
    <property type="entry name" value="J_dom_sf"/>
</dbReference>
<keyword evidence="7" id="KW-0143">Chaperone</keyword>
<proteinExistence type="predicted"/>
<dbReference type="SUPFAM" id="SSF57938">
    <property type="entry name" value="DnaJ/Hsp40 cysteine-rich domain"/>
    <property type="match status" value="1"/>
</dbReference>
<sequence length="337" mass="36228">MSGSTDAGMDAPLNDPHELLGVAPGADASEIKRAFRRLAMRWHPDRNPDPAAADHFRRLRAAFESLLDGLQPAGPAAEPQQDTDAAPRGADLRETLEISLEEACLGGVRTLVREESTRCEDCQGSGEQTLRHSRLCPHCHGSGRVRGAEGLTACARCQGRGYRLLAPCDSCGGNGKQIRPRNLEVRLPPGLQPGDELRLRGEGGPAVESDGEAGDLRLRIEVAPHPLYRLAGRDLLLERPLSVFRLLAGGEIALPHPAGLRHHPLPPGDGRATELRLSGAGLPRRGKHAAGDMLVTLRPVLPTGVGAELLPLLDRLDRALASELTEISDWESRWLPA</sequence>
<dbReference type="InterPro" id="IPR008971">
    <property type="entry name" value="HSP40/DnaJ_pept-bd"/>
</dbReference>
<dbReference type="GO" id="GO:0008270">
    <property type="term" value="F:zinc ion binding"/>
    <property type="evidence" value="ECO:0007669"/>
    <property type="project" value="UniProtKB-KW"/>
</dbReference>
<evidence type="ECO:0000256" key="7">
    <source>
        <dbReference type="ARBA" id="ARBA00023186"/>
    </source>
</evidence>
<dbReference type="GO" id="GO:0031072">
    <property type="term" value="F:heat shock protein binding"/>
    <property type="evidence" value="ECO:0007669"/>
    <property type="project" value="InterPro"/>
</dbReference>
<evidence type="ECO:0000256" key="3">
    <source>
        <dbReference type="ARBA" id="ARBA00022737"/>
    </source>
</evidence>
<comment type="caution">
    <text evidence="12">The sequence shown here is derived from an EMBL/GenBank/DDBJ whole genome shotgun (WGS) entry which is preliminary data.</text>
</comment>
<evidence type="ECO:0000256" key="8">
    <source>
        <dbReference type="PROSITE-ProRule" id="PRU00546"/>
    </source>
</evidence>
<organism evidence="12 13">
    <name type="scientific">Azoarcus indigens</name>
    <dbReference type="NCBI Taxonomy" id="29545"/>
    <lineage>
        <taxon>Bacteria</taxon>
        <taxon>Pseudomonadati</taxon>
        <taxon>Pseudomonadota</taxon>
        <taxon>Betaproteobacteria</taxon>
        <taxon>Rhodocyclales</taxon>
        <taxon>Zoogloeaceae</taxon>
        <taxon>Azoarcus</taxon>
    </lineage>
</organism>
<dbReference type="PRINTS" id="PR00625">
    <property type="entry name" value="JDOMAIN"/>
</dbReference>
<dbReference type="InterPro" id="IPR036410">
    <property type="entry name" value="HSP_DnaJ_Cys-rich_dom_sf"/>
</dbReference>
<dbReference type="GO" id="GO:0042026">
    <property type="term" value="P:protein refolding"/>
    <property type="evidence" value="ECO:0007669"/>
    <property type="project" value="TreeGrafter"/>
</dbReference>
<protein>
    <submittedName>
        <fullName evidence="12">Molecular chaperone DnaJ</fullName>
    </submittedName>
</protein>
<feature type="region of interest" description="Disordered" evidence="9">
    <location>
        <begin position="1"/>
        <end position="20"/>
    </location>
</feature>
<feature type="domain" description="CR-type" evidence="11">
    <location>
        <begin position="106"/>
        <end position="180"/>
    </location>
</feature>
<keyword evidence="6" id="KW-0346">Stress response</keyword>
<evidence type="ECO:0000256" key="2">
    <source>
        <dbReference type="ARBA" id="ARBA00022723"/>
    </source>
</evidence>
<dbReference type="RefSeq" id="WP_246034581.1">
    <property type="nucleotide sequence ID" value="NZ_SNVV01000001.1"/>
</dbReference>
<keyword evidence="5 8" id="KW-0862">Zinc</keyword>
<keyword evidence="2 8" id="KW-0479">Metal-binding</keyword>
<dbReference type="InterPro" id="IPR002939">
    <property type="entry name" value="DnaJ_C"/>
</dbReference>
<keyword evidence="3" id="KW-0677">Repeat</keyword>
<dbReference type="PANTHER" id="PTHR43096">
    <property type="entry name" value="DNAJ HOMOLOG 1, MITOCHONDRIAL-RELATED"/>
    <property type="match status" value="1"/>
</dbReference>
<keyword evidence="4 8" id="KW-0863">Zinc-finger</keyword>
<evidence type="ECO:0000256" key="5">
    <source>
        <dbReference type="ARBA" id="ARBA00022833"/>
    </source>
</evidence>
<gene>
    <name evidence="12" type="ORF">C7389_10145</name>
</gene>
<evidence type="ECO:0000259" key="11">
    <source>
        <dbReference type="PROSITE" id="PS51188"/>
    </source>
</evidence>
<evidence type="ECO:0000256" key="4">
    <source>
        <dbReference type="ARBA" id="ARBA00022771"/>
    </source>
</evidence>
<keyword evidence="1" id="KW-0235">DNA replication</keyword>
<dbReference type="SUPFAM" id="SSF49493">
    <property type="entry name" value="HSP40/DnaJ peptide-binding domain"/>
    <property type="match status" value="2"/>
</dbReference>
<dbReference type="GO" id="GO:0006260">
    <property type="term" value="P:DNA replication"/>
    <property type="evidence" value="ECO:0007669"/>
    <property type="project" value="UniProtKB-KW"/>
</dbReference>
<evidence type="ECO:0000313" key="13">
    <source>
        <dbReference type="Proteomes" id="UP000295129"/>
    </source>
</evidence>
<dbReference type="PROSITE" id="PS50076">
    <property type="entry name" value="DNAJ_2"/>
    <property type="match status" value="1"/>
</dbReference>
<keyword evidence="13" id="KW-1185">Reference proteome</keyword>
<dbReference type="GO" id="GO:0051082">
    <property type="term" value="F:unfolded protein binding"/>
    <property type="evidence" value="ECO:0007669"/>
    <property type="project" value="InterPro"/>
</dbReference>
<dbReference type="InterPro" id="IPR001305">
    <property type="entry name" value="HSP_DnaJ_Cys-rich_dom"/>
</dbReference>
<name>A0A4R6EEJ0_9RHOO</name>
<dbReference type="Gene3D" id="2.10.230.10">
    <property type="entry name" value="Heat shock protein DnaJ, cysteine-rich domain"/>
    <property type="match status" value="1"/>
</dbReference>